<dbReference type="Proteomes" id="UP000195141">
    <property type="component" value="Chromosome"/>
</dbReference>
<dbReference type="AlphaFoldDB" id="A0AAQ3VWL6"/>
<reference evidence="1" key="2">
    <citation type="submission" date="2024-03" db="EMBL/GenBank/DDBJ databases">
        <title>The Genome Sequence of Enterococcus sp. DIV0242b.</title>
        <authorList>
            <consortium name="The Broad Institute Genomics Platform"/>
            <consortium name="The Broad Institute Microbial Omics Core"/>
            <consortium name="The Broad Institute Genomic Center for Infectious Diseases"/>
            <person name="Earl A."/>
            <person name="Manson A."/>
            <person name="Gilmore M."/>
            <person name="Schwartman J."/>
            <person name="Shea T."/>
            <person name="Abouelleil A."/>
            <person name="Cao P."/>
            <person name="Chapman S."/>
            <person name="Cusick C."/>
            <person name="Young S."/>
            <person name="Neafsey D."/>
            <person name="Nusbaum C."/>
            <person name="Birren B."/>
        </authorList>
    </citation>
    <scope>NUCLEOTIDE SEQUENCE</scope>
    <source>
        <strain evidence="1">9E7_DIV0242</strain>
    </source>
</reference>
<reference evidence="1" key="1">
    <citation type="submission" date="2017-05" db="EMBL/GenBank/DDBJ databases">
        <authorList>
            <consortium name="The Broad Institute Genomics Platform"/>
            <consortium name="The Broad Institute Genomic Center for Infectious Diseases"/>
            <person name="Earl A."/>
            <person name="Manson A."/>
            <person name="Schwartman J."/>
            <person name="Gilmore M."/>
            <person name="Abouelleil A."/>
            <person name="Cao P."/>
            <person name="Chapman S."/>
            <person name="Cusick C."/>
            <person name="Shea T."/>
            <person name="Young S."/>
            <person name="Neafsey D."/>
            <person name="Nusbaum C."/>
            <person name="Birren B."/>
        </authorList>
    </citation>
    <scope>NUCLEOTIDE SEQUENCE</scope>
    <source>
        <strain evidence="1">9E7_DIV0242</strain>
    </source>
</reference>
<gene>
    <name evidence="1" type="ORF">A5888_003223</name>
</gene>
<protein>
    <submittedName>
        <fullName evidence="1">Uncharacterized protein</fullName>
    </submittedName>
</protein>
<evidence type="ECO:0000313" key="1">
    <source>
        <dbReference type="EMBL" id="WYJ91455.1"/>
    </source>
</evidence>
<accession>A0AAQ3VWL6</accession>
<dbReference type="RefSeq" id="WP_339101696.1">
    <property type="nucleotide sequence ID" value="NZ_CP147247.1"/>
</dbReference>
<sequence>MTVEEMNEVAEKIDSIILDILVPARVEKRIGEKSFSKLIEILDELNRKVHGSPIISRKLSSTLFFIYCSLISEAQYCEPRSPFFMQVAQVESCMAGIFGDTKERKTL</sequence>
<keyword evidence="2" id="KW-1185">Reference proteome</keyword>
<evidence type="ECO:0000313" key="2">
    <source>
        <dbReference type="Proteomes" id="UP000195141"/>
    </source>
</evidence>
<name>A0AAQ3VWL6_9ENTE</name>
<dbReference type="EMBL" id="CP147247">
    <property type="protein sequence ID" value="WYJ91455.1"/>
    <property type="molecule type" value="Genomic_DNA"/>
</dbReference>
<proteinExistence type="predicted"/>
<organism evidence="1 2">
    <name type="scientific">Candidatus Enterococcus clewellii</name>
    <dbReference type="NCBI Taxonomy" id="1834193"/>
    <lineage>
        <taxon>Bacteria</taxon>
        <taxon>Bacillati</taxon>
        <taxon>Bacillota</taxon>
        <taxon>Bacilli</taxon>
        <taxon>Lactobacillales</taxon>
        <taxon>Enterococcaceae</taxon>
        <taxon>Enterococcus</taxon>
    </lineage>
</organism>